<organism evidence="1">
    <name type="scientific">marine sediment metagenome</name>
    <dbReference type="NCBI Taxonomy" id="412755"/>
    <lineage>
        <taxon>unclassified sequences</taxon>
        <taxon>metagenomes</taxon>
        <taxon>ecological metagenomes</taxon>
    </lineage>
</organism>
<sequence length="63" mass="7100">MTASATYRNNGDFVAFTVSNHSGFSTYAVGGINHCIHFFGQKRGCIVRRDKIFNTVYFAIRAY</sequence>
<protein>
    <submittedName>
        <fullName evidence="1">Uncharacterized protein</fullName>
    </submittedName>
</protein>
<reference evidence="1" key="1">
    <citation type="submission" date="2013-11" db="EMBL/GenBank/DDBJ databases">
        <title>Microbial diversity, functional groups and degradation webs in Northern and Southern Mediterranean and Red Sea marine crude oil polluted sites.</title>
        <authorList>
            <person name="Daffonchio D."/>
            <person name="Mapelli F."/>
            <person name="Ferrer M."/>
            <person name="Richter M."/>
            <person name="Cherif A."/>
            <person name="Malkawi H.I."/>
            <person name="Yakimov M.M."/>
            <person name="Abdel-Fattah Y.R."/>
            <person name="Blaghen M."/>
            <person name="Golyshin P.N."/>
            <person name="Kalogerakis N."/>
            <person name="Boon N."/>
            <person name="Magagnini M."/>
            <person name="Fava F."/>
        </authorList>
    </citation>
    <scope>NUCLEOTIDE SEQUENCE</scope>
</reference>
<dbReference type="AlphaFoldDB" id="A0A1B6NYC4"/>
<accession>A0A1B6NYC4</accession>
<comment type="caution">
    <text evidence="1">The sequence shown here is derived from an EMBL/GenBank/DDBJ whole genome shotgun (WGS) entry which is preliminary data.</text>
</comment>
<gene>
    <name evidence="1" type="ORF">MGSAQ_000717</name>
</gene>
<dbReference type="EMBL" id="AYSL01000336">
    <property type="protein sequence ID" value="KTF07787.1"/>
    <property type="molecule type" value="Genomic_DNA"/>
</dbReference>
<evidence type="ECO:0000313" key="1">
    <source>
        <dbReference type="EMBL" id="KTF07787.1"/>
    </source>
</evidence>
<name>A0A1B6NYC4_9ZZZZ</name>
<proteinExistence type="predicted"/>